<evidence type="ECO:0000256" key="3">
    <source>
        <dbReference type="SAM" id="Coils"/>
    </source>
</evidence>
<dbReference type="GO" id="GO:0019216">
    <property type="term" value="P:regulation of lipid metabolic process"/>
    <property type="evidence" value="ECO:0007669"/>
    <property type="project" value="TreeGrafter"/>
</dbReference>
<dbReference type="AlphaFoldDB" id="A0A8H3TR21"/>
<evidence type="ECO:0000256" key="1">
    <source>
        <dbReference type="ARBA" id="ARBA00007584"/>
    </source>
</evidence>
<keyword evidence="5" id="KW-1185">Reference proteome</keyword>
<keyword evidence="2 3" id="KW-0175">Coiled coil</keyword>
<name>A0A8H3TR21_9TREE</name>
<evidence type="ECO:0000256" key="2">
    <source>
        <dbReference type="ARBA" id="ARBA00023054"/>
    </source>
</evidence>
<proteinExistence type="inferred from homology"/>
<evidence type="ECO:0000313" key="4">
    <source>
        <dbReference type="EMBL" id="GHJ85323.1"/>
    </source>
</evidence>
<organism evidence="4 5">
    <name type="scientific">Naganishia liquefaciens</name>
    <dbReference type="NCBI Taxonomy" id="104408"/>
    <lineage>
        <taxon>Eukaryota</taxon>
        <taxon>Fungi</taxon>
        <taxon>Dikarya</taxon>
        <taxon>Basidiomycota</taxon>
        <taxon>Agaricomycotina</taxon>
        <taxon>Tremellomycetes</taxon>
        <taxon>Filobasidiales</taxon>
        <taxon>Filobasidiaceae</taxon>
        <taxon>Naganishia</taxon>
    </lineage>
</organism>
<feature type="coiled-coil region" evidence="3">
    <location>
        <begin position="106"/>
        <end position="144"/>
    </location>
</feature>
<evidence type="ECO:0000313" key="5">
    <source>
        <dbReference type="Proteomes" id="UP000620104"/>
    </source>
</evidence>
<evidence type="ECO:0008006" key="6">
    <source>
        <dbReference type="Google" id="ProtNLM"/>
    </source>
</evidence>
<dbReference type="Proteomes" id="UP000620104">
    <property type="component" value="Unassembled WGS sequence"/>
</dbReference>
<protein>
    <recommendedName>
        <fullName evidence="6">OPA3-domain-containing protein</fullName>
    </recommendedName>
</protein>
<comment type="similarity">
    <text evidence="1">Belongs to the OPA3 family.</text>
</comment>
<dbReference type="OrthoDB" id="2129069at2759"/>
<gene>
    <name evidence="4" type="ORF">NliqN6_1725</name>
</gene>
<dbReference type="PANTHER" id="PTHR12499">
    <property type="entry name" value="OPTIC ATROPHY 3 PROTEIN OPA3"/>
    <property type="match status" value="1"/>
</dbReference>
<accession>A0A8H3TR21</accession>
<dbReference type="Pfam" id="PF07047">
    <property type="entry name" value="OPA3"/>
    <property type="match status" value="1"/>
</dbReference>
<dbReference type="EMBL" id="BLZA01000011">
    <property type="protein sequence ID" value="GHJ85323.1"/>
    <property type="molecule type" value="Genomic_DNA"/>
</dbReference>
<dbReference type="GO" id="GO:0005739">
    <property type="term" value="C:mitochondrion"/>
    <property type="evidence" value="ECO:0007669"/>
    <property type="project" value="TreeGrafter"/>
</dbReference>
<reference evidence="4" key="1">
    <citation type="submission" date="2020-07" db="EMBL/GenBank/DDBJ databases">
        <title>Draft Genome Sequence of a Deep-Sea Yeast, Naganishia (Cryptococcus) liquefaciens strain N6.</title>
        <authorList>
            <person name="Han Y.W."/>
            <person name="Kajitani R."/>
            <person name="Morimoto H."/>
            <person name="Parhat M."/>
            <person name="Tsubouchi H."/>
            <person name="Bakenova O."/>
            <person name="Ogata M."/>
            <person name="Argunhan B."/>
            <person name="Aoki R."/>
            <person name="Kajiwara S."/>
            <person name="Itoh T."/>
            <person name="Iwasaki H."/>
        </authorList>
    </citation>
    <scope>NUCLEOTIDE SEQUENCE</scope>
    <source>
        <strain evidence="4">N6</strain>
    </source>
</reference>
<dbReference type="InterPro" id="IPR010754">
    <property type="entry name" value="OPA3-like"/>
</dbReference>
<sequence length="211" mass="23229">MASAKIVALAVRTAAKPIANWLKSQATQHDAFKDVCISLAQRMHRTETKMRQGLLNVPSKDIRPLNDAKAVSNGANALAEGFLFMVAAGLIVGEAYRGSRSTAKRKDYVDEQLESLQEEVSKLKERWKEEEEELMRRTQIAEARNEHLSSIIQTVIDAGTRNGWMNDAAKADNGSQITPMLSLQDWHTYDPSRTSAAGGQDVLSISNDASS</sequence>
<dbReference type="PANTHER" id="PTHR12499:SF0">
    <property type="entry name" value="OPTIC ATROPHY 3 PROTEIN"/>
    <property type="match status" value="1"/>
</dbReference>
<comment type="caution">
    <text evidence="4">The sequence shown here is derived from an EMBL/GenBank/DDBJ whole genome shotgun (WGS) entry which is preliminary data.</text>
</comment>